<feature type="transmembrane region" description="Helical" evidence="6">
    <location>
        <begin position="188"/>
        <end position="205"/>
    </location>
</feature>
<evidence type="ECO:0000256" key="2">
    <source>
        <dbReference type="ARBA" id="ARBA00022475"/>
    </source>
</evidence>
<evidence type="ECO:0000256" key="6">
    <source>
        <dbReference type="SAM" id="Phobius"/>
    </source>
</evidence>
<keyword evidence="5 6" id="KW-0472">Membrane</keyword>
<feature type="transmembrane region" description="Helical" evidence="6">
    <location>
        <begin position="147"/>
        <end position="168"/>
    </location>
</feature>
<feature type="transmembrane region" description="Helical" evidence="6">
    <location>
        <begin position="262"/>
        <end position="283"/>
    </location>
</feature>
<evidence type="ECO:0000256" key="3">
    <source>
        <dbReference type="ARBA" id="ARBA00022692"/>
    </source>
</evidence>
<dbReference type="EMBL" id="JAEQND010000001">
    <property type="protein sequence ID" value="MBL0423799.1"/>
    <property type="molecule type" value="Genomic_DNA"/>
</dbReference>
<keyword evidence="8" id="KW-1185">Reference proteome</keyword>
<evidence type="ECO:0000256" key="4">
    <source>
        <dbReference type="ARBA" id="ARBA00022989"/>
    </source>
</evidence>
<evidence type="ECO:0000256" key="1">
    <source>
        <dbReference type="ARBA" id="ARBA00004651"/>
    </source>
</evidence>
<feature type="transmembrane region" description="Helical" evidence="6">
    <location>
        <begin position="105"/>
        <end position="126"/>
    </location>
</feature>
<feature type="transmembrane region" description="Helical" evidence="6">
    <location>
        <begin position="33"/>
        <end position="52"/>
    </location>
</feature>
<keyword evidence="2" id="KW-1003">Cell membrane</keyword>
<evidence type="ECO:0000256" key="5">
    <source>
        <dbReference type="ARBA" id="ARBA00023136"/>
    </source>
</evidence>
<evidence type="ECO:0000313" key="7">
    <source>
        <dbReference type="EMBL" id="MBL0423799.1"/>
    </source>
</evidence>
<dbReference type="Proteomes" id="UP000622707">
    <property type="component" value="Unassembled WGS sequence"/>
</dbReference>
<name>A0ABS1JHW1_9BURK</name>
<evidence type="ECO:0000313" key="8">
    <source>
        <dbReference type="Proteomes" id="UP000622707"/>
    </source>
</evidence>
<keyword evidence="4 6" id="KW-1133">Transmembrane helix</keyword>
<organism evidence="7 8">
    <name type="scientific">Ramlibacter alkalitolerans</name>
    <dbReference type="NCBI Taxonomy" id="2039631"/>
    <lineage>
        <taxon>Bacteria</taxon>
        <taxon>Pseudomonadati</taxon>
        <taxon>Pseudomonadota</taxon>
        <taxon>Betaproteobacteria</taxon>
        <taxon>Burkholderiales</taxon>
        <taxon>Comamonadaceae</taxon>
        <taxon>Ramlibacter</taxon>
    </lineage>
</organism>
<sequence length="292" mass="31367">MRALIAFAAAWPLLARGHVAEPAPAAGPWRWDFAPWVLALLALSAAGYAVGLRRLWRNAGRGRGVAMHQAGCFALGWFTLLAALVSPIDAAGGHLFSMHMVQHELLMVLAAPLLVLGRPLATWAWALSPAQRRRVGSLFARRGWSAAWSALSDPLGAFALHAIALWAWHLPAAFDAALAHEGWHVAQHVSFLGTALFFWWSVLGHDPRGRYGPGHAAASLFATMMHTGALGALLSLAPQPWYAPYVASTLALGLDPAQDQQLGGLVMWVPAGLVYVVAALWVLGRMLTRVRA</sequence>
<dbReference type="Pfam" id="PF09678">
    <property type="entry name" value="Caa3_CtaG"/>
    <property type="match status" value="1"/>
</dbReference>
<feature type="transmembrane region" description="Helical" evidence="6">
    <location>
        <begin position="217"/>
        <end position="242"/>
    </location>
</feature>
<dbReference type="RefSeq" id="WP_201687034.1">
    <property type="nucleotide sequence ID" value="NZ_JAEQND010000001.1"/>
</dbReference>
<comment type="caution">
    <text evidence="7">The sequence shown here is derived from an EMBL/GenBank/DDBJ whole genome shotgun (WGS) entry which is preliminary data.</text>
</comment>
<accession>A0ABS1JHW1</accession>
<comment type="subcellular location">
    <subcellularLocation>
        <location evidence="1">Cell membrane</location>
        <topology evidence="1">Multi-pass membrane protein</topology>
    </subcellularLocation>
</comment>
<reference evidence="7 8" key="1">
    <citation type="journal article" date="2017" name="Int. J. Syst. Evol. Microbiol.">
        <title>Ramlibacter alkalitolerans sp. nov., alkali-tolerant bacterium isolated from soil of ginseng.</title>
        <authorList>
            <person name="Lee D.H."/>
            <person name="Cha C.J."/>
        </authorList>
    </citation>
    <scope>NUCLEOTIDE SEQUENCE [LARGE SCALE GENOMIC DNA]</scope>
    <source>
        <strain evidence="7 8">KACC 19305</strain>
    </source>
</reference>
<gene>
    <name evidence="7" type="ORF">JI746_01670</name>
</gene>
<dbReference type="InterPro" id="IPR019108">
    <property type="entry name" value="Caa3_assmbl_CtaG-rel"/>
</dbReference>
<proteinExistence type="predicted"/>
<feature type="transmembrane region" description="Helical" evidence="6">
    <location>
        <begin position="64"/>
        <end position="85"/>
    </location>
</feature>
<keyword evidence="3 6" id="KW-0812">Transmembrane</keyword>
<protein>
    <submittedName>
        <fullName evidence="7">Cytochrome c oxidase assembly protein</fullName>
    </submittedName>
</protein>